<protein>
    <submittedName>
        <fullName evidence="2">Uncharacterized protein</fullName>
    </submittedName>
</protein>
<accession>A0A6G1IIS9</accession>
<gene>
    <name evidence="2" type="ORF">K458DRAFT_436045</name>
</gene>
<dbReference type="AlphaFoldDB" id="A0A6G1IIS9"/>
<dbReference type="SUPFAM" id="SSF49695">
    <property type="entry name" value="gamma-Crystallin-like"/>
    <property type="match status" value="1"/>
</dbReference>
<dbReference type="InterPro" id="IPR011024">
    <property type="entry name" value="G_crystallin-like"/>
</dbReference>
<dbReference type="Gene3D" id="2.60.20.10">
    <property type="entry name" value="Crystallins"/>
    <property type="match status" value="1"/>
</dbReference>
<proteinExistence type="predicted"/>
<evidence type="ECO:0000313" key="3">
    <source>
        <dbReference type="Proteomes" id="UP000799291"/>
    </source>
</evidence>
<organism evidence="2 3">
    <name type="scientific">Lentithecium fluviatile CBS 122367</name>
    <dbReference type="NCBI Taxonomy" id="1168545"/>
    <lineage>
        <taxon>Eukaryota</taxon>
        <taxon>Fungi</taxon>
        <taxon>Dikarya</taxon>
        <taxon>Ascomycota</taxon>
        <taxon>Pezizomycotina</taxon>
        <taxon>Dothideomycetes</taxon>
        <taxon>Pleosporomycetidae</taxon>
        <taxon>Pleosporales</taxon>
        <taxon>Massarineae</taxon>
        <taxon>Lentitheciaceae</taxon>
        <taxon>Lentithecium</taxon>
    </lineage>
</organism>
<evidence type="ECO:0000313" key="2">
    <source>
        <dbReference type="EMBL" id="KAF2678132.1"/>
    </source>
</evidence>
<dbReference type="EMBL" id="MU005614">
    <property type="protein sequence ID" value="KAF2678132.1"/>
    <property type="molecule type" value="Genomic_DNA"/>
</dbReference>
<sequence length="193" mass="21345">MAVKKWYKNHHHLLNILQTPPKPTIKPQTTSHHLTKMKFLATLSLLALTAVATALPQADSPSDNTPVDIGPIPPAPTGIQDGAPTYEIGDPDSEPADKRGLEKRSFHIQVWADINRGGRHQQLTTDVQKCYNLGNHWPNSISSLQVPRGHGCVFYNRNHCPQNGAHLTVPGATYVANLGRFNDKINSYLCYNN</sequence>
<evidence type="ECO:0000256" key="1">
    <source>
        <dbReference type="SAM" id="MobiDB-lite"/>
    </source>
</evidence>
<keyword evidence="3" id="KW-1185">Reference proteome</keyword>
<dbReference type="Proteomes" id="UP000799291">
    <property type="component" value="Unassembled WGS sequence"/>
</dbReference>
<reference evidence="2" key="1">
    <citation type="journal article" date="2020" name="Stud. Mycol.">
        <title>101 Dothideomycetes genomes: a test case for predicting lifestyles and emergence of pathogens.</title>
        <authorList>
            <person name="Haridas S."/>
            <person name="Albert R."/>
            <person name="Binder M."/>
            <person name="Bloem J."/>
            <person name="Labutti K."/>
            <person name="Salamov A."/>
            <person name="Andreopoulos B."/>
            <person name="Baker S."/>
            <person name="Barry K."/>
            <person name="Bills G."/>
            <person name="Bluhm B."/>
            <person name="Cannon C."/>
            <person name="Castanera R."/>
            <person name="Culley D."/>
            <person name="Daum C."/>
            <person name="Ezra D."/>
            <person name="Gonzalez J."/>
            <person name="Henrissat B."/>
            <person name="Kuo A."/>
            <person name="Liang C."/>
            <person name="Lipzen A."/>
            <person name="Lutzoni F."/>
            <person name="Magnuson J."/>
            <person name="Mondo S."/>
            <person name="Nolan M."/>
            <person name="Ohm R."/>
            <person name="Pangilinan J."/>
            <person name="Park H.-J."/>
            <person name="Ramirez L."/>
            <person name="Alfaro M."/>
            <person name="Sun H."/>
            <person name="Tritt A."/>
            <person name="Yoshinaga Y."/>
            <person name="Zwiers L.-H."/>
            <person name="Turgeon B."/>
            <person name="Goodwin S."/>
            <person name="Spatafora J."/>
            <person name="Crous P."/>
            <person name="Grigoriev I."/>
        </authorList>
    </citation>
    <scope>NUCLEOTIDE SEQUENCE</scope>
    <source>
        <strain evidence="2">CBS 122367</strain>
    </source>
</reference>
<dbReference type="OrthoDB" id="2910287at2759"/>
<feature type="region of interest" description="Disordered" evidence="1">
    <location>
        <begin position="57"/>
        <end position="98"/>
    </location>
</feature>
<name>A0A6G1IIS9_9PLEO</name>